<dbReference type="SUPFAM" id="SSF53098">
    <property type="entry name" value="Ribonuclease H-like"/>
    <property type="match status" value="1"/>
</dbReference>
<dbReference type="PROSITE" id="PS50994">
    <property type="entry name" value="INTEGRASE"/>
    <property type="match status" value="1"/>
</dbReference>
<dbReference type="Pfam" id="PF00665">
    <property type="entry name" value="rve"/>
    <property type="match status" value="1"/>
</dbReference>
<proteinExistence type="predicted"/>
<dbReference type="GO" id="GO:0015074">
    <property type="term" value="P:DNA integration"/>
    <property type="evidence" value="ECO:0007669"/>
    <property type="project" value="InterPro"/>
</dbReference>
<feature type="compositionally biased region" description="Low complexity" evidence="1">
    <location>
        <begin position="276"/>
        <end position="303"/>
    </location>
</feature>
<dbReference type="InterPro" id="IPR001584">
    <property type="entry name" value="Integrase_cat-core"/>
</dbReference>
<dbReference type="PANTHER" id="PTHR47481">
    <property type="match status" value="1"/>
</dbReference>
<dbReference type="AlphaFoldDB" id="A0A2N9HV62"/>
<accession>A0A2N9HV62</accession>
<dbReference type="SUPFAM" id="SSF57756">
    <property type="entry name" value="Retrovirus zinc finger-like domains"/>
    <property type="match status" value="1"/>
</dbReference>
<evidence type="ECO:0000256" key="1">
    <source>
        <dbReference type="SAM" id="MobiDB-lite"/>
    </source>
</evidence>
<gene>
    <name evidence="3" type="ORF">FSB_LOCUS43456</name>
</gene>
<dbReference type="GO" id="GO:0008270">
    <property type="term" value="F:zinc ion binding"/>
    <property type="evidence" value="ECO:0007669"/>
    <property type="project" value="InterPro"/>
</dbReference>
<dbReference type="InterPro" id="IPR036875">
    <property type="entry name" value="Znf_CCHC_sf"/>
</dbReference>
<feature type="compositionally biased region" description="Basic residues" evidence="1">
    <location>
        <begin position="260"/>
        <end position="270"/>
    </location>
</feature>
<evidence type="ECO:0000259" key="2">
    <source>
        <dbReference type="PROSITE" id="PS50994"/>
    </source>
</evidence>
<sequence length="645" mass="71648">MVSELRSSTMESSTTSAAASNQSPLSLLNNMSNLMSTKLDSTNYMIWKLQITAILDAYSVLDHLDGSTISPRQVLVNEAGIQSVNPAFLIWQKKDKALLTLLYSTLSSPVLAMVVGLTNSQEVWDKLEERFTCIARANVLTLKLELQSIKKDNETVSSYLQRIKTVRDKLSAVGVHSDDEELLHVILKGLPKEYAPFASAIRTRDGILSLEKLSVLLQTEEQSMQETNDPFSNSALAMFVSHNKPSNGYNANQGYNNNRGRGRNSFRGRGGRAPGSNSQSFTPSFTSPQPQQQQNQSSQFASSGRSERPTCQICWKQGHYAIDCYHRMDFAYQGKNPTTKLAAMASASNLQHTQNAETWLTDSSASNHITASSHNLNPQAPYQGPDQVSVGNGQNLPIQNIVHKLCLHNHCSCYFDANQLLIQDLPTGRLLYKGLSKNGVYPIQSSTLFNSASNKTACTAHSVSAHKWQLWHSRLAPITSSTGFRFYLVLVDDFTKFTWTYFLKHKSDTYQVFTQFQAMVNTQFSLPIQVLRTDCGGEFTSNAFNLFCANKGIIHQLSCPHTPQQNGVAERKHKHLIQCALAILSESKLPMSYWSHAVSTATHLINRLPTPNLSYRYRSNCTQMLVVLASLVINDCSFSAASKSS</sequence>
<dbReference type="Pfam" id="PF14223">
    <property type="entry name" value="Retrotran_gag_2"/>
    <property type="match status" value="1"/>
</dbReference>
<protein>
    <recommendedName>
        <fullName evidence="2">Integrase catalytic domain-containing protein</fullName>
    </recommendedName>
</protein>
<feature type="domain" description="Integrase catalytic" evidence="2">
    <location>
        <begin position="463"/>
        <end position="631"/>
    </location>
</feature>
<evidence type="ECO:0000313" key="3">
    <source>
        <dbReference type="EMBL" id="SPD15574.1"/>
    </source>
</evidence>
<dbReference type="GO" id="GO:0003676">
    <property type="term" value="F:nucleic acid binding"/>
    <property type="evidence" value="ECO:0007669"/>
    <property type="project" value="InterPro"/>
</dbReference>
<feature type="compositionally biased region" description="Low complexity" evidence="1">
    <location>
        <begin position="247"/>
        <end position="259"/>
    </location>
</feature>
<reference evidence="3" key="1">
    <citation type="submission" date="2018-02" db="EMBL/GenBank/DDBJ databases">
        <authorList>
            <person name="Cohen D.B."/>
            <person name="Kent A.D."/>
        </authorList>
    </citation>
    <scope>NUCLEOTIDE SEQUENCE</scope>
</reference>
<dbReference type="InterPro" id="IPR012337">
    <property type="entry name" value="RNaseH-like_sf"/>
</dbReference>
<feature type="region of interest" description="Disordered" evidence="1">
    <location>
        <begin position="247"/>
        <end position="304"/>
    </location>
</feature>
<dbReference type="InterPro" id="IPR036397">
    <property type="entry name" value="RNaseH_sf"/>
</dbReference>
<name>A0A2N9HV62_FAGSY</name>
<organism evidence="3">
    <name type="scientific">Fagus sylvatica</name>
    <name type="common">Beechnut</name>
    <dbReference type="NCBI Taxonomy" id="28930"/>
    <lineage>
        <taxon>Eukaryota</taxon>
        <taxon>Viridiplantae</taxon>
        <taxon>Streptophyta</taxon>
        <taxon>Embryophyta</taxon>
        <taxon>Tracheophyta</taxon>
        <taxon>Spermatophyta</taxon>
        <taxon>Magnoliopsida</taxon>
        <taxon>eudicotyledons</taxon>
        <taxon>Gunneridae</taxon>
        <taxon>Pentapetalae</taxon>
        <taxon>rosids</taxon>
        <taxon>fabids</taxon>
        <taxon>Fagales</taxon>
        <taxon>Fagaceae</taxon>
        <taxon>Fagus</taxon>
    </lineage>
</organism>
<dbReference type="Gene3D" id="3.30.420.10">
    <property type="entry name" value="Ribonuclease H-like superfamily/Ribonuclease H"/>
    <property type="match status" value="1"/>
</dbReference>
<dbReference type="PANTHER" id="PTHR47481:SF28">
    <property type="entry name" value="RETROTRANSPOSON COPIA-LIKE N-TERMINAL DOMAIN-CONTAINING PROTEIN"/>
    <property type="match status" value="1"/>
</dbReference>
<dbReference type="EMBL" id="OIVN01004117">
    <property type="protein sequence ID" value="SPD15574.1"/>
    <property type="molecule type" value="Genomic_DNA"/>
</dbReference>